<sequence length="170" mass="17531">MLSHTFVTRLLVSLLVFGAISAFAGAALGIVANGAGVPLSYLAGTPFASFVVPGVILGVVVGGTQLASAIALLARRRAALILATIAGFGMVIWVFAELAILTEYSWLQALYFALGALQLIGVLGLLGVAPKLVEAPRQRMVRPGIGARPAARTDPREPEPDGMDVAELPG</sequence>
<reference evidence="3 4" key="1">
    <citation type="submission" date="2020-08" db="EMBL/GenBank/DDBJ databases">
        <title>Sequencing the genomes of 1000 actinobacteria strains.</title>
        <authorList>
            <person name="Klenk H.-P."/>
        </authorList>
    </citation>
    <scope>NUCLEOTIDE SEQUENCE [LARGE SCALE GENOMIC DNA]</scope>
    <source>
        <strain evidence="3 4">DSM 21065</strain>
    </source>
</reference>
<dbReference type="OrthoDB" id="4481055at2"/>
<keyword evidence="2" id="KW-0472">Membrane</keyword>
<proteinExistence type="predicted"/>
<accession>A0A7W8ZYM5</accession>
<keyword evidence="2" id="KW-0812">Transmembrane</keyword>
<dbReference type="Proteomes" id="UP000561726">
    <property type="component" value="Unassembled WGS sequence"/>
</dbReference>
<dbReference type="RefSeq" id="WP_052542419.1">
    <property type="nucleotide sequence ID" value="NZ_JACHBQ010000001.1"/>
</dbReference>
<feature type="transmembrane region" description="Helical" evidence="2">
    <location>
        <begin position="50"/>
        <end position="73"/>
    </location>
</feature>
<protein>
    <submittedName>
        <fullName evidence="3">Uncharacterized protein</fullName>
    </submittedName>
</protein>
<dbReference type="AlphaFoldDB" id="A0A7W8ZYM5"/>
<evidence type="ECO:0000256" key="2">
    <source>
        <dbReference type="SAM" id="Phobius"/>
    </source>
</evidence>
<gene>
    <name evidence="3" type="ORF">BJ997_003192</name>
</gene>
<evidence type="ECO:0000313" key="3">
    <source>
        <dbReference type="EMBL" id="MBB5642644.1"/>
    </source>
</evidence>
<feature type="transmembrane region" description="Helical" evidence="2">
    <location>
        <begin position="106"/>
        <end position="129"/>
    </location>
</feature>
<keyword evidence="2" id="KW-1133">Transmembrane helix</keyword>
<organism evidence="3 4">
    <name type="scientific">Cryobacterium roopkundense</name>
    <dbReference type="NCBI Taxonomy" id="1001240"/>
    <lineage>
        <taxon>Bacteria</taxon>
        <taxon>Bacillati</taxon>
        <taxon>Actinomycetota</taxon>
        <taxon>Actinomycetes</taxon>
        <taxon>Micrococcales</taxon>
        <taxon>Microbacteriaceae</taxon>
        <taxon>Cryobacterium</taxon>
    </lineage>
</organism>
<name>A0A7W8ZYM5_9MICO</name>
<evidence type="ECO:0000313" key="4">
    <source>
        <dbReference type="Proteomes" id="UP000561726"/>
    </source>
</evidence>
<dbReference type="EMBL" id="JACHBQ010000001">
    <property type="protein sequence ID" value="MBB5642644.1"/>
    <property type="molecule type" value="Genomic_DNA"/>
</dbReference>
<feature type="transmembrane region" description="Helical" evidence="2">
    <location>
        <begin position="80"/>
        <end position="100"/>
    </location>
</feature>
<comment type="caution">
    <text evidence="3">The sequence shown here is derived from an EMBL/GenBank/DDBJ whole genome shotgun (WGS) entry which is preliminary data.</text>
</comment>
<evidence type="ECO:0000256" key="1">
    <source>
        <dbReference type="SAM" id="MobiDB-lite"/>
    </source>
</evidence>
<feature type="region of interest" description="Disordered" evidence="1">
    <location>
        <begin position="144"/>
        <end position="170"/>
    </location>
</feature>